<evidence type="ECO:0000256" key="6">
    <source>
        <dbReference type="ARBA" id="ARBA00022801"/>
    </source>
</evidence>
<sequence length="430" mass="43951">MGLTRTLRIAGSTAAVGALLFATATTASADQVRSDQWPLQALDAEAVWKIATGKGVTVAVIDDGVDASHRDLKGNVLPGKDFIDGDSDASPAAGDSHGTAMAGVIAGHGHGVNGSDGVKGLAPDAKILPLRDNGGQSDGFASSIRYAVDHGASVINISQGGSLPTAGGEEQQAIRYALQHNAIVVAGSGNEGKSGTEAVSYPASYPGVVNVGAVKDSKEIWEKSNSGANLLLTAPGYRVVSAGTDSDGYRMGTGTSDSAAYVSAACALLHEKFPDLTAGQIVNRLTKTAGLPASAKGLNLPDEKYGYGYIQPLAALQQNIPAGSKNGPLTMPSSNSQATPEDNTAASSASDDSSSGLTTNSVIALSTLAALGVLIVIGVALFLVRRAKRRRAAEQSQFNQQSGYGSYPPNSYPGSAPYQQQPPSDRYPHQ</sequence>
<dbReference type="InterPro" id="IPR036852">
    <property type="entry name" value="Peptidase_S8/S53_dom_sf"/>
</dbReference>
<dbReference type="NCBIfam" id="TIGR03921">
    <property type="entry name" value="T7SS_mycosin"/>
    <property type="match status" value="1"/>
</dbReference>
<feature type="compositionally biased region" description="Low complexity" evidence="11">
    <location>
        <begin position="345"/>
        <end position="355"/>
    </location>
</feature>
<dbReference type="SUPFAM" id="SSF52743">
    <property type="entry name" value="Subtilisin-like"/>
    <property type="match status" value="1"/>
</dbReference>
<dbReference type="Gene3D" id="3.40.50.200">
    <property type="entry name" value="Peptidase S8/S53 domain"/>
    <property type="match status" value="1"/>
</dbReference>
<keyword evidence="13" id="KW-0732">Signal</keyword>
<organism evidence="15 16">
    <name type="scientific">Streptomyces guryensis</name>
    <dbReference type="NCBI Taxonomy" id="2886947"/>
    <lineage>
        <taxon>Bacteria</taxon>
        <taxon>Bacillati</taxon>
        <taxon>Actinomycetota</taxon>
        <taxon>Actinomycetes</taxon>
        <taxon>Kitasatosporales</taxon>
        <taxon>Streptomycetaceae</taxon>
        <taxon>Streptomyces</taxon>
    </lineage>
</organism>
<evidence type="ECO:0000256" key="12">
    <source>
        <dbReference type="SAM" id="Phobius"/>
    </source>
</evidence>
<evidence type="ECO:0000256" key="7">
    <source>
        <dbReference type="ARBA" id="ARBA00022825"/>
    </source>
</evidence>
<evidence type="ECO:0000256" key="5">
    <source>
        <dbReference type="ARBA" id="ARBA00022692"/>
    </source>
</evidence>
<evidence type="ECO:0000313" key="15">
    <source>
        <dbReference type="EMBL" id="MCD9875266.1"/>
    </source>
</evidence>
<dbReference type="InterPro" id="IPR023827">
    <property type="entry name" value="Peptidase_S8_Asp-AS"/>
</dbReference>
<evidence type="ECO:0000256" key="4">
    <source>
        <dbReference type="ARBA" id="ARBA00022670"/>
    </source>
</evidence>
<dbReference type="Pfam" id="PF00082">
    <property type="entry name" value="Peptidase_S8"/>
    <property type="match status" value="1"/>
</dbReference>
<dbReference type="GO" id="GO:0004252">
    <property type="term" value="F:serine-type endopeptidase activity"/>
    <property type="evidence" value="ECO:0007669"/>
    <property type="project" value="UniProtKB-UniRule"/>
</dbReference>
<evidence type="ECO:0000256" key="9">
    <source>
        <dbReference type="ARBA" id="ARBA00023136"/>
    </source>
</evidence>
<proteinExistence type="inferred from homology"/>
<feature type="active site" description="Charge relay system" evidence="10">
    <location>
        <position position="97"/>
    </location>
</feature>
<feature type="region of interest" description="Disordered" evidence="11">
    <location>
        <begin position="393"/>
        <end position="430"/>
    </location>
</feature>
<dbReference type="InterPro" id="IPR023834">
    <property type="entry name" value="T7SS_pept_S8A_mycosin"/>
</dbReference>
<feature type="active site" description="Charge relay system" evidence="10">
    <location>
        <position position="62"/>
    </location>
</feature>
<dbReference type="InterPro" id="IPR015500">
    <property type="entry name" value="Peptidase_S8_subtilisin-rel"/>
</dbReference>
<dbReference type="RefSeq" id="WP_232649387.1">
    <property type="nucleotide sequence ID" value="NZ_JAJSBI010000007.1"/>
</dbReference>
<accession>A0A9Q3VMZ4</accession>
<evidence type="ECO:0000256" key="13">
    <source>
        <dbReference type="SAM" id="SignalP"/>
    </source>
</evidence>
<feature type="region of interest" description="Disordered" evidence="11">
    <location>
        <begin position="321"/>
        <end position="356"/>
    </location>
</feature>
<comment type="similarity">
    <text evidence="2 10">Belongs to the peptidase S8 family.</text>
</comment>
<dbReference type="PROSITE" id="PS51892">
    <property type="entry name" value="SUBTILASE"/>
    <property type="match status" value="1"/>
</dbReference>
<dbReference type="PANTHER" id="PTHR43806">
    <property type="entry name" value="PEPTIDASE S8"/>
    <property type="match status" value="1"/>
</dbReference>
<evidence type="ECO:0000256" key="1">
    <source>
        <dbReference type="ARBA" id="ARBA00004162"/>
    </source>
</evidence>
<keyword evidence="8 12" id="KW-1133">Transmembrane helix</keyword>
<comment type="caution">
    <text evidence="15">The sequence shown here is derived from an EMBL/GenBank/DDBJ whole genome shotgun (WGS) entry which is preliminary data.</text>
</comment>
<evidence type="ECO:0000256" key="11">
    <source>
        <dbReference type="SAM" id="MobiDB-lite"/>
    </source>
</evidence>
<dbReference type="InterPro" id="IPR000209">
    <property type="entry name" value="Peptidase_S8/S53_dom"/>
</dbReference>
<keyword evidence="16" id="KW-1185">Reference proteome</keyword>
<feature type="signal peptide" evidence="13">
    <location>
        <begin position="1"/>
        <end position="29"/>
    </location>
</feature>
<dbReference type="PRINTS" id="PR00723">
    <property type="entry name" value="SUBTILISIN"/>
</dbReference>
<comment type="subcellular location">
    <subcellularLocation>
        <location evidence="1">Cell membrane</location>
        <topology evidence="1">Single-pass membrane protein</topology>
    </subcellularLocation>
</comment>
<feature type="transmembrane region" description="Helical" evidence="12">
    <location>
        <begin position="362"/>
        <end position="384"/>
    </location>
</feature>
<keyword evidence="4 10" id="KW-0645">Protease</keyword>
<feature type="active site" description="Charge relay system" evidence="10">
    <location>
        <position position="256"/>
    </location>
</feature>
<dbReference type="GO" id="GO:0005886">
    <property type="term" value="C:plasma membrane"/>
    <property type="evidence" value="ECO:0007669"/>
    <property type="project" value="UniProtKB-SubCell"/>
</dbReference>
<evidence type="ECO:0000256" key="2">
    <source>
        <dbReference type="ARBA" id="ARBA00011073"/>
    </source>
</evidence>
<dbReference type="InterPro" id="IPR050131">
    <property type="entry name" value="Peptidase_S8_subtilisin-like"/>
</dbReference>
<dbReference type="PANTHER" id="PTHR43806:SF11">
    <property type="entry name" value="CEREVISIN-RELATED"/>
    <property type="match status" value="1"/>
</dbReference>
<feature type="chain" id="PRO_5040366410" evidence="13">
    <location>
        <begin position="30"/>
        <end position="430"/>
    </location>
</feature>
<dbReference type="PROSITE" id="PS00136">
    <property type="entry name" value="SUBTILASE_ASP"/>
    <property type="match status" value="1"/>
</dbReference>
<keyword evidence="9 12" id="KW-0472">Membrane</keyword>
<dbReference type="GO" id="GO:0006508">
    <property type="term" value="P:proteolysis"/>
    <property type="evidence" value="ECO:0007669"/>
    <property type="project" value="UniProtKB-KW"/>
</dbReference>
<feature type="compositionally biased region" description="Polar residues" evidence="11">
    <location>
        <begin position="331"/>
        <end position="344"/>
    </location>
</feature>
<reference evidence="15" key="1">
    <citation type="submission" date="2021-12" db="EMBL/GenBank/DDBJ databases">
        <authorList>
            <person name="Lee J.-H."/>
            <person name="Kim S.-B."/>
        </authorList>
    </citation>
    <scope>NUCLEOTIDE SEQUENCE</scope>
    <source>
        <strain evidence="15">NR30</strain>
    </source>
</reference>
<feature type="domain" description="Peptidase S8/S53" evidence="14">
    <location>
        <begin position="53"/>
        <end position="308"/>
    </location>
</feature>
<name>A0A9Q3VMZ4_9ACTN</name>
<keyword evidence="3" id="KW-1003">Cell membrane</keyword>
<feature type="compositionally biased region" description="Polar residues" evidence="11">
    <location>
        <begin position="394"/>
        <end position="423"/>
    </location>
</feature>
<evidence type="ECO:0000256" key="8">
    <source>
        <dbReference type="ARBA" id="ARBA00022989"/>
    </source>
</evidence>
<protein>
    <submittedName>
        <fullName evidence="15">Type VII secretion-associated serine protease mycosin</fullName>
    </submittedName>
</protein>
<dbReference type="AlphaFoldDB" id="A0A9Q3VMZ4"/>
<keyword evidence="5 12" id="KW-0812">Transmembrane</keyword>
<evidence type="ECO:0000259" key="14">
    <source>
        <dbReference type="Pfam" id="PF00082"/>
    </source>
</evidence>
<evidence type="ECO:0000313" key="16">
    <source>
        <dbReference type="Proteomes" id="UP001108029"/>
    </source>
</evidence>
<evidence type="ECO:0000256" key="3">
    <source>
        <dbReference type="ARBA" id="ARBA00022475"/>
    </source>
</evidence>
<keyword evidence="7 10" id="KW-0720">Serine protease</keyword>
<dbReference type="EMBL" id="JAJSBI010000007">
    <property type="protein sequence ID" value="MCD9875266.1"/>
    <property type="molecule type" value="Genomic_DNA"/>
</dbReference>
<dbReference type="Proteomes" id="UP001108029">
    <property type="component" value="Unassembled WGS sequence"/>
</dbReference>
<gene>
    <name evidence="15" type="primary">mycP</name>
    <name evidence="15" type="ORF">LJ657_16620</name>
</gene>
<keyword evidence="6 10" id="KW-0378">Hydrolase</keyword>
<evidence type="ECO:0000256" key="10">
    <source>
        <dbReference type="PROSITE-ProRule" id="PRU01240"/>
    </source>
</evidence>